<proteinExistence type="predicted"/>
<dbReference type="PANTHER" id="PTHR34220:SF7">
    <property type="entry name" value="SENSOR HISTIDINE KINASE YPDA"/>
    <property type="match status" value="1"/>
</dbReference>
<dbReference type="InterPro" id="IPR050640">
    <property type="entry name" value="Bact_2-comp_sensor_kinase"/>
</dbReference>
<keyword evidence="1" id="KW-0812">Transmembrane</keyword>
<feature type="transmembrane region" description="Helical" evidence="1">
    <location>
        <begin position="20"/>
        <end position="37"/>
    </location>
</feature>
<evidence type="ECO:0000259" key="2">
    <source>
        <dbReference type="Pfam" id="PF06580"/>
    </source>
</evidence>
<evidence type="ECO:0000313" key="3">
    <source>
        <dbReference type="EMBL" id="SFQ53498.1"/>
    </source>
</evidence>
<name>A0A1I5ZAU8_9BACT</name>
<keyword evidence="3" id="KW-0808">Transferase</keyword>
<reference evidence="3 4" key="1">
    <citation type="submission" date="2016-10" db="EMBL/GenBank/DDBJ databases">
        <authorList>
            <person name="de Groot N.N."/>
        </authorList>
    </citation>
    <scope>NUCLEOTIDE SEQUENCE [LARGE SCALE GENOMIC DNA]</scope>
    <source>
        <strain evidence="3 4">DSM 28286</strain>
    </source>
</reference>
<keyword evidence="1" id="KW-0472">Membrane</keyword>
<feature type="transmembrane region" description="Helical" evidence="1">
    <location>
        <begin position="49"/>
        <end position="74"/>
    </location>
</feature>
<dbReference type="OrthoDB" id="9792992at2"/>
<dbReference type="RefSeq" id="WP_090662973.1">
    <property type="nucleotide sequence ID" value="NZ_FOXQ01000018.1"/>
</dbReference>
<dbReference type="EMBL" id="FOXQ01000018">
    <property type="protein sequence ID" value="SFQ53498.1"/>
    <property type="molecule type" value="Genomic_DNA"/>
</dbReference>
<dbReference type="GO" id="GO:0016020">
    <property type="term" value="C:membrane"/>
    <property type="evidence" value="ECO:0007669"/>
    <property type="project" value="InterPro"/>
</dbReference>
<dbReference type="STRING" id="1465490.SAMN05444277_11851"/>
<protein>
    <submittedName>
        <fullName evidence="3">Histidine kinase</fullName>
    </submittedName>
</protein>
<sequence>MKIHPFIFSNNPNYRLSRHAVFWFLWIVYYALMSAIVMEPKWGFGKSFFAAFVEVAETTPLDMCFCYFIIYYLFPKFLHKGRYAGMLFLWLLASLAFILFYYLNAKYIVPHIRGLFGMKLEVGSYKLYPSDFFLLFSQINMEGCVAASIKLGKLYYIKQQELDLLEQEKLKLKPDEEKAIQPAFLTDLLTRMEIIANERPLVAAQSMKKIRHLLLYILYENTSSKVPLRKEIELLQQYIDLEKLTAEKEIRVNCSVHGSFANETIAPFIILPLVENAFKQLCSYTIKDPLLNIIISVRNEEINVKLAWTKPIETSSLTNGRNVILQNISKRLKLIYPESHELKMMIETEKIFIDLNIKLKKAVN</sequence>
<dbReference type="Pfam" id="PF06580">
    <property type="entry name" value="His_kinase"/>
    <property type="match status" value="1"/>
</dbReference>
<feature type="domain" description="Signal transduction histidine kinase internal region" evidence="2">
    <location>
        <begin position="179"/>
        <end position="248"/>
    </location>
</feature>
<gene>
    <name evidence="3" type="ORF">SAMN05444277_11851</name>
</gene>
<keyword evidence="1" id="KW-1133">Transmembrane helix</keyword>
<dbReference type="InterPro" id="IPR010559">
    <property type="entry name" value="Sig_transdc_His_kin_internal"/>
</dbReference>
<evidence type="ECO:0000313" key="4">
    <source>
        <dbReference type="Proteomes" id="UP000199031"/>
    </source>
</evidence>
<dbReference type="Proteomes" id="UP000199031">
    <property type="component" value="Unassembled WGS sequence"/>
</dbReference>
<keyword evidence="3" id="KW-0418">Kinase</keyword>
<dbReference type="AlphaFoldDB" id="A0A1I5ZAU8"/>
<keyword evidence="4" id="KW-1185">Reference proteome</keyword>
<dbReference type="PANTHER" id="PTHR34220">
    <property type="entry name" value="SENSOR HISTIDINE KINASE YPDA"/>
    <property type="match status" value="1"/>
</dbReference>
<organism evidence="3 4">
    <name type="scientific">Parafilimonas terrae</name>
    <dbReference type="NCBI Taxonomy" id="1465490"/>
    <lineage>
        <taxon>Bacteria</taxon>
        <taxon>Pseudomonadati</taxon>
        <taxon>Bacteroidota</taxon>
        <taxon>Chitinophagia</taxon>
        <taxon>Chitinophagales</taxon>
        <taxon>Chitinophagaceae</taxon>
        <taxon>Parafilimonas</taxon>
    </lineage>
</organism>
<dbReference type="GO" id="GO:0000155">
    <property type="term" value="F:phosphorelay sensor kinase activity"/>
    <property type="evidence" value="ECO:0007669"/>
    <property type="project" value="InterPro"/>
</dbReference>
<evidence type="ECO:0000256" key="1">
    <source>
        <dbReference type="SAM" id="Phobius"/>
    </source>
</evidence>
<feature type="transmembrane region" description="Helical" evidence="1">
    <location>
        <begin position="86"/>
        <end position="103"/>
    </location>
</feature>
<accession>A0A1I5ZAU8</accession>